<dbReference type="InParanoid" id="A0A059BMY3"/>
<gene>
    <name evidence="6" type="ORF">EUGRSUZ_F00833</name>
</gene>
<keyword evidence="5" id="KW-0067">ATP-binding</keyword>
<dbReference type="STRING" id="71139.A0A059BMY3"/>
<dbReference type="EMBL" id="KK198758">
    <property type="protein sequence ID" value="KCW67060.1"/>
    <property type="molecule type" value="Genomic_DNA"/>
</dbReference>
<dbReference type="PANTHER" id="PTHR27002:SF900">
    <property type="entry name" value="S-LOCUS LECTIN KINASE FAMILY PROTEIN"/>
    <property type="match status" value="1"/>
</dbReference>
<dbReference type="OMA" id="EAVWESY"/>
<dbReference type="GO" id="GO:0005524">
    <property type="term" value="F:ATP binding"/>
    <property type="evidence" value="ECO:0007669"/>
    <property type="project" value="UniProtKB-KW"/>
</dbReference>
<evidence type="ECO:0008006" key="7">
    <source>
        <dbReference type="Google" id="ProtNLM"/>
    </source>
</evidence>
<dbReference type="Gramene" id="KCW67060">
    <property type="protein sequence ID" value="KCW67060"/>
    <property type="gene ID" value="EUGRSUZ_F00833"/>
</dbReference>
<keyword evidence="4" id="KW-0418">Kinase</keyword>
<dbReference type="GO" id="GO:0004674">
    <property type="term" value="F:protein serine/threonine kinase activity"/>
    <property type="evidence" value="ECO:0007669"/>
    <property type="project" value="UniProtKB-KW"/>
</dbReference>
<keyword evidence="2" id="KW-0808">Transferase</keyword>
<keyword evidence="1" id="KW-0723">Serine/threonine-protein kinase</keyword>
<dbReference type="PANTHER" id="PTHR27002">
    <property type="entry name" value="RECEPTOR-LIKE SERINE/THREONINE-PROTEIN KINASE SD1-8"/>
    <property type="match status" value="1"/>
</dbReference>
<evidence type="ECO:0000256" key="3">
    <source>
        <dbReference type="ARBA" id="ARBA00022741"/>
    </source>
</evidence>
<proteinExistence type="predicted"/>
<evidence type="ECO:0000313" key="6">
    <source>
        <dbReference type="EMBL" id="KCW67060.1"/>
    </source>
</evidence>
<organism evidence="6">
    <name type="scientific">Eucalyptus grandis</name>
    <name type="common">Flooded gum</name>
    <dbReference type="NCBI Taxonomy" id="71139"/>
    <lineage>
        <taxon>Eukaryota</taxon>
        <taxon>Viridiplantae</taxon>
        <taxon>Streptophyta</taxon>
        <taxon>Embryophyta</taxon>
        <taxon>Tracheophyta</taxon>
        <taxon>Spermatophyta</taxon>
        <taxon>Magnoliopsida</taxon>
        <taxon>eudicotyledons</taxon>
        <taxon>Gunneridae</taxon>
        <taxon>Pentapetalae</taxon>
        <taxon>rosids</taxon>
        <taxon>malvids</taxon>
        <taxon>Myrtales</taxon>
        <taxon>Myrtaceae</taxon>
        <taxon>Myrtoideae</taxon>
        <taxon>Eucalypteae</taxon>
        <taxon>Eucalyptus</taxon>
    </lineage>
</organism>
<sequence>MNPKISDFGMPWIFGGDKTEGKPTEWLGHMAMPHQNTPLNNLLLEAVWESYQAGKSSELIDSCLVDTSNLSQVLRCVHSSLLCLQEHPEDGPSMSSVVTMLSSDNALAMPRQPGFLVERNPQRKFLVWRRTRL</sequence>
<evidence type="ECO:0000256" key="2">
    <source>
        <dbReference type="ARBA" id="ARBA00022679"/>
    </source>
</evidence>
<evidence type="ECO:0000256" key="1">
    <source>
        <dbReference type="ARBA" id="ARBA00022527"/>
    </source>
</evidence>
<evidence type="ECO:0000256" key="5">
    <source>
        <dbReference type="ARBA" id="ARBA00022840"/>
    </source>
</evidence>
<dbReference type="AlphaFoldDB" id="A0A059BMY3"/>
<keyword evidence="3" id="KW-0547">Nucleotide-binding</keyword>
<protein>
    <recommendedName>
        <fullName evidence="7">Serine-threonine/tyrosine-protein kinase catalytic domain-containing protein</fullName>
    </recommendedName>
</protein>
<reference evidence="6" key="1">
    <citation type="submission" date="2013-07" db="EMBL/GenBank/DDBJ databases">
        <title>The genome of Eucalyptus grandis.</title>
        <authorList>
            <person name="Schmutz J."/>
            <person name="Hayes R."/>
            <person name="Myburg A."/>
            <person name="Tuskan G."/>
            <person name="Grattapaglia D."/>
            <person name="Rokhsar D.S."/>
        </authorList>
    </citation>
    <scope>NUCLEOTIDE SEQUENCE</scope>
    <source>
        <tissue evidence="6">Leaf extractions</tissue>
    </source>
</reference>
<dbReference type="Gene3D" id="1.10.510.10">
    <property type="entry name" value="Transferase(Phosphotransferase) domain 1"/>
    <property type="match status" value="1"/>
</dbReference>
<accession>A0A059BMY3</accession>
<name>A0A059BMY3_EUCGR</name>
<evidence type="ECO:0000256" key="4">
    <source>
        <dbReference type="ARBA" id="ARBA00022777"/>
    </source>
</evidence>